<reference evidence="2 3" key="1">
    <citation type="submission" date="2014-02" db="EMBL/GenBank/DDBJ databases">
        <title>Genome sequence of Brachybacterium phenoliresistens strain W13A50.</title>
        <authorList>
            <person name="Wang X."/>
        </authorList>
    </citation>
    <scope>NUCLEOTIDE SEQUENCE [LARGE SCALE GENOMIC DNA]</scope>
    <source>
        <strain evidence="2 3">W13A50</strain>
    </source>
</reference>
<dbReference type="OrthoDB" id="4792444at2"/>
<dbReference type="Proteomes" id="UP000023067">
    <property type="component" value="Unassembled WGS sequence"/>
</dbReference>
<dbReference type="STRING" id="396014.BF93_02000"/>
<evidence type="ECO:0000256" key="1">
    <source>
        <dbReference type="SAM" id="Phobius"/>
    </source>
</evidence>
<comment type="caution">
    <text evidence="2">The sequence shown here is derived from an EMBL/GenBank/DDBJ whole genome shotgun (WGS) entry which is preliminary data.</text>
</comment>
<feature type="transmembrane region" description="Helical" evidence="1">
    <location>
        <begin position="47"/>
        <end position="65"/>
    </location>
</feature>
<protein>
    <recommendedName>
        <fullName evidence="4">Bacterial Pleckstrin homology domain-containing protein</fullName>
    </recommendedName>
</protein>
<evidence type="ECO:0000313" key="2">
    <source>
        <dbReference type="EMBL" id="EWS80647.1"/>
    </source>
</evidence>
<evidence type="ECO:0008006" key="4">
    <source>
        <dbReference type="Google" id="ProtNLM"/>
    </source>
</evidence>
<dbReference type="EMBL" id="JDYK01000013">
    <property type="protein sequence ID" value="EWS80647.1"/>
    <property type="molecule type" value="Genomic_DNA"/>
</dbReference>
<keyword evidence="1" id="KW-0812">Transmembrane</keyword>
<dbReference type="AlphaFoldDB" id="Z9JSB7"/>
<accession>Z9JSB7</accession>
<evidence type="ECO:0000313" key="3">
    <source>
        <dbReference type="Proteomes" id="UP000023067"/>
    </source>
</evidence>
<dbReference type="HOGENOM" id="CLU_1438533_0_0_11"/>
<keyword evidence="3" id="KW-1185">Reference proteome</keyword>
<sequence length="192" mass="20948">MSRPDPPFYVGATRPGAVGWTRIGMTAAMALVLLVLGLTVRSAVPPLLVVLLAAVALGMALWSWMRLWTRFIVDEHGVTVSYGGFWPQRPWDVAAFRTVQLREIPGETLGVSVGPLGRPRGRIMTGAAHERRPVAGRPVHPPEAPQETYRMQVTRAGTMVEIIGRDGTHFLLSPTDPEATALAVDQAIRARR</sequence>
<dbReference type="RefSeq" id="WP_038373021.1">
    <property type="nucleotide sequence ID" value="NZ_BAAAOW010000002.1"/>
</dbReference>
<feature type="transmembrane region" description="Helical" evidence="1">
    <location>
        <begin position="20"/>
        <end position="40"/>
    </location>
</feature>
<organism evidence="2 3">
    <name type="scientific">Brachybacterium phenoliresistens</name>
    <dbReference type="NCBI Taxonomy" id="396014"/>
    <lineage>
        <taxon>Bacteria</taxon>
        <taxon>Bacillati</taxon>
        <taxon>Actinomycetota</taxon>
        <taxon>Actinomycetes</taxon>
        <taxon>Micrococcales</taxon>
        <taxon>Dermabacteraceae</taxon>
        <taxon>Brachybacterium</taxon>
    </lineage>
</organism>
<keyword evidence="1" id="KW-0472">Membrane</keyword>
<gene>
    <name evidence="2" type="ORF">BF93_02000</name>
</gene>
<proteinExistence type="predicted"/>
<name>Z9JSB7_9MICO</name>
<keyword evidence="1" id="KW-1133">Transmembrane helix</keyword>
<dbReference type="eggNOG" id="ENOG5031DXK">
    <property type="taxonomic scope" value="Bacteria"/>
</dbReference>
<dbReference type="PATRIC" id="fig|396014.3.peg.2435"/>